<organism evidence="3 4">
    <name type="scientific">Choiromyces venosus 120613-1</name>
    <dbReference type="NCBI Taxonomy" id="1336337"/>
    <lineage>
        <taxon>Eukaryota</taxon>
        <taxon>Fungi</taxon>
        <taxon>Dikarya</taxon>
        <taxon>Ascomycota</taxon>
        <taxon>Pezizomycotina</taxon>
        <taxon>Pezizomycetes</taxon>
        <taxon>Pezizales</taxon>
        <taxon>Tuberaceae</taxon>
        <taxon>Choiromyces</taxon>
    </lineage>
</organism>
<keyword evidence="4" id="KW-1185">Reference proteome</keyword>
<feature type="transmembrane region" description="Helical" evidence="2">
    <location>
        <begin position="63"/>
        <end position="83"/>
    </location>
</feature>
<dbReference type="Proteomes" id="UP000276215">
    <property type="component" value="Unassembled WGS sequence"/>
</dbReference>
<name>A0A3N4JBC5_9PEZI</name>
<keyword evidence="2" id="KW-0812">Transmembrane</keyword>
<dbReference type="AlphaFoldDB" id="A0A3N4JBC5"/>
<proteinExistence type="predicted"/>
<evidence type="ECO:0000256" key="2">
    <source>
        <dbReference type="SAM" id="Phobius"/>
    </source>
</evidence>
<gene>
    <name evidence="3" type="ORF">L873DRAFT_347661</name>
</gene>
<evidence type="ECO:0000256" key="1">
    <source>
        <dbReference type="SAM" id="MobiDB-lite"/>
    </source>
</evidence>
<accession>A0A3N4JBC5</accession>
<protein>
    <submittedName>
        <fullName evidence="3">Uncharacterized protein</fullName>
    </submittedName>
</protein>
<dbReference type="EMBL" id="ML120504">
    <property type="protein sequence ID" value="RPA91124.1"/>
    <property type="molecule type" value="Genomic_DNA"/>
</dbReference>
<evidence type="ECO:0000313" key="4">
    <source>
        <dbReference type="Proteomes" id="UP000276215"/>
    </source>
</evidence>
<keyword evidence="2" id="KW-1133">Transmembrane helix</keyword>
<evidence type="ECO:0000313" key="3">
    <source>
        <dbReference type="EMBL" id="RPA91124.1"/>
    </source>
</evidence>
<reference evidence="3 4" key="1">
    <citation type="journal article" date="2018" name="Nat. Ecol. Evol.">
        <title>Pezizomycetes genomes reveal the molecular basis of ectomycorrhizal truffle lifestyle.</title>
        <authorList>
            <person name="Murat C."/>
            <person name="Payen T."/>
            <person name="Noel B."/>
            <person name="Kuo A."/>
            <person name="Morin E."/>
            <person name="Chen J."/>
            <person name="Kohler A."/>
            <person name="Krizsan K."/>
            <person name="Balestrini R."/>
            <person name="Da Silva C."/>
            <person name="Montanini B."/>
            <person name="Hainaut M."/>
            <person name="Levati E."/>
            <person name="Barry K.W."/>
            <person name="Belfiori B."/>
            <person name="Cichocki N."/>
            <person name="Clum A."/>
            <person name="Dockter R.B."/>
            <person name="Fauchery L."/>
            <person name="Guy J."/>
            <person name="Iotti M."/>
            <person name="Le Tacon F."/>
            <person name="Lindquist E.A."/>
            <person name="Lipzen A."/>
            <person name="Malagnac F."/>
            <person name="Mello A."/>
            <person name="Molinier V."/>
            <person name="Miyauchi S."/>
            <person name="Poulain J."/>
            <person name="Riccioni C."/>
            <person name="Rubini A."/>
            <person name="Sitrit Y."/>
            <person name="Splivallo R."/>
            <person name="Traeger S."/>
            <person name="Wang M."/>
            <person name="Zifcakova L."/>
            <person name="Wipf D."/>
            <person name="Zambonelli A."/>
            <person name="Paolocci F."/>
            <person name="Nowrousian M."/>
            <person name="Ottonello S."/>
            <person name="Baldrian P."/>
            <person name="Spatafora J.W."/>
            <person name="Henrissat B."/>
            <person name="Nagy L.G."/>
            <person name="Aury J.M."/>
            <person name="Wincker P."/>
            <person name="Grigoriev I.V."/>
            <person name="Bonfante P."/>
            <person name="Martin F.M."/>
        </authorList>
    </citation>
    <scope>NUCLEOTIDE SEQUENCE [LARGE SCALE GENOMIC DNA]</scope>
    <source>
        <strain evidence="3 4">120613-1</strain>
    </source>
</reference>
<keyword evidence="2" id="KW-0472">Membrane</keyword>
<feature type="compositionally biased region" description="Polar residues" evidence="1">
    <location>
        <begin position="33"/>
        <end position="44"/>
    </location>
</feature>
<feature type="region of interest" description="Disordered" evidence="1">
    <location>
        <begin position="23"/>
        <end position="44"/>
    </location>
</feature>
<sequence>MNKRPRVSIPGLVWSSFRKMSNSDLPELPTPGNPTSHPSPHTNVSFSAHPLRQLRWEEKKKKFNSLIAGIIHLPIYPSTQLIYLTHSLLLLLPFLPRSLPVNVDFFLHYLFQHARSGTFLYRS</sequence>